<evidence type="ECO:0000256" key="11">
    <source>
        <dbReference type="ARBA" id="ARBA00023163"/>
    </source>
</evidence>
<keyword evidence="11" id="KW-0804">Transcription</keyword>
<feature type="compositionally biased region" description="Basic and acidic residues" evidence="19">
    <location>
        <begin position="1321"/>
        <end position="1340"/>
    </location>
</feature>
<keyword evidence="3" id="KW-1017">Isopeptide bond</keyword>
<comment type="subunit">
    <text evidence="14">Interacts with ARID4B, BRMS1L, HCFC1, HDAC1, HDAC2, MXI1, SAP30L, SAP130, SFPQ and TOPORS. Interacts with OGT (via TPRs 1-6); the interaction mediates transcriptional repression in parallel with histone deacetylase. Interacts with BAZ2A, MXD1, MXD3, MXD4, MBD2, DACH1, NCOR1, NR4A2, REST, RLIM, SAP30, SETDB1, SMYD2, and SUDS3. Interacts with PHF12 in a complex composed of HDAC1, PHF12 and SAP30. Interacts with TET1; the interaction recruits SIN3A to gene promoters. The large PER complex involved in the histone deacetylation is composed of at least HDAC1, PER2, SFPQ and SIN3A. Interacts with KLF11. Interacts with PPHLN1. Found in a complex with YY1, GON4L and HDAC1. Interacts (via PAH2) with FOXK1. Interacts with FOXK2. Found in a complex composed of at least SINHCAF, SIN3A, HDAC1, SAP30, RBBP4, OGT and TET1. Interacts with SINHCAF. Interacts with SPHK2.</text>
</comment>
<feature type="region of interest" description="Disordered" evidence="19">
    <location>
        <begin position="230"/>
        <end position="323"/>
    </location>
</feature>
<feature type="chain" id="PRO_5043052838" description="Paired amphipathic helix protein Sin3a" evidence="20">
    <location>
        <begin position="21"/>
        <end position="1456"/>
    </location>
</feature>
<keyword evidence="7" id="KW-0007">Acetylation</keyword>
<keyword evidence="6" id="KW-0832">Ubl conjugation</keyword>
<keyword evidence="5" id="KW-0677">Repeat</keyword>
<evidence type="ECO:0000313" key="23">
    <source>
        <dbReference type="Proteomes" id="UP001333110"/>
    </source>
</evidence>
<evidence type="ECO:0000256" key="5">
    <source>
        <dbReference type="ARBA" id="ARBA00022737"/>
    </source>
</evidence>
<sequence>MMNQLCLLIGLFLTGFVVLPEHEFRMKRRLDEQESPVYASQQRRITSSTEAFQHQHRVLAPAPPVYEAVSETMQSATGIQYSVTPSYQVSAVPQSSGSHGPAIAAVHSGHHHTAPVQPHGSQVVQSHTHPTPPAVPVQGQQQFQRLKVEDALSYLDQVKLQFGSQPQVYNDFLDIMKEFKSQSIDTPGVISRVSQLFKGHPDLIMGFNTFLPPGYKIEVQTNDMVNVTTPGQVHQIPTHGLQPQPQPQPQHQSQPSAQSTPTPAQPAPQPPPAKISKPSQLQAHTPASQQTPPIPPYASPRSPPVQPHTPVTISLGTTPSLQNNQPVEFNHAINYVNKIKNRFQGQPDIYKAFLEILHTYQKEQRNAKEAGGNYTPALTEQEVYAQVARLFKNQEDLLSEFGQFLPDANSSVLLSKTTAEKVESVRNDHGGTVKKPQLNNKQQRPNQNGCQIRRHSGTGATPPVKKKPKLLGLKDQSLAEASKHGVGTESLFFEKVRKALRSTEAYENFLRCLVIFNQEVISRAELVQLVSPFLGLGEEWLESCLAEKDLGVLVDSCLNTSQQCAQVAKKDNGILACIKNSVASRSREVIVPLYSALVRPHLEYCVQFWAPHYKRDIEVLEHVQRRATKLVKGLEQKSYEERLRELGLFSLEKRRLRGDLIALYNYLKGGCREVGVGLFSQLVLHFIHFIFRKFPELFTWFKNFLGYKESVHMETYPKERATEGIAMEIDYASCKRLGSSYRALPKSYQQPKCTGRTPLCKEVLNDTWVSFPSWSEDSTFVSSKKTQYEEHIYRCEDERFELDVVLETNLATIRVLEAIQKKLSRLSAEEQAKFRLDNTLGGTSEVIHRKALQRIYADKAADIIDGLRKNPSVAVPIVLKRLKMKEEEWREAQRGFNKVWREQNEKYYLKSLDHQGINFKQNDTKVLRSKSLLNEIESIYDERQEQASEDNAGVPTGPHLSLAYEDKQILEDAASLIIHHVKRQTGIQKEDKYKIKQIMYHFIPDLLFAQRGELSDVEEEEEEEMDVDEATGAAKKHNGVGGSPPKTKLMFNNTTAQKLRGMDEVYNLFYVNSNWYIFMRLHQILCLRLLRICTQAERQIEEETREREWEREVLGIKRDKSDSPAIQLRLKEPMDIDVEDYYPAFLDMVRNLLDGNMDSSQYEDSLREMFTIHAYIAFTMDKLIQSIVRQLQHIVSDEICVQVTDLYLSENNNGATGGLLASQSSRTLLEVAYQRKAEQLMSEENCFKLMFIQSRGQVQLTIELLDTEEENSDDPVEAERWSDYVERYVNSDSTSPELREHLAQKPVFLPRNLRRIRKCQRGREQQEKEGKEGNSKKSMENVESLDKLECKFKLNSYKMVYVIKSEDYMYRRTALLRAQQSHERVSKRLHQRFQAWVDKWTKEHVSREMAAETNKWLMGEGLEGLVPCTTTCDTETLHFVSINKYRVKYGTIFKTP</sequence>
<feature type="compositionally biased region" description="Polar residues" evidence="19">
    <location>
        <begin position="309"/>
        <end position="323"/>
    </location>
</feature>
<feature type="compositionally biased region" description="Pro residues" evidence="19">
    <location>
        <begin position="263"/>
        <end position="273"/>
    </location>
</feature>
<accession>A0AAN7RU84</accession>
<evidence type="ECO:0000256" key="9">
    <source>
        <dbReference type="ARBA" id="ARBA00023054"/>
    </source>
</evidence>
<keyword evidence="10" id="KW-0090">Biological rhythms</keyword>
<dbReference type="InterPro" id="IPR039774">
    <property type="entry name" value="Sin3-like"/>
</dbReference>
<feature type="region of interest" description="Disordered" evidence="19">
    <location>
        <begin position="111"/>
        <end position="137"/>
    </location>
</feature>
<dbReference type="FunFam" id="1.20.1160.11:FF:000002">
    <property type="entry name" value="Paired amphipathic helix protein SIN3"/>
    <property type="match status" value="1"/>
</dbReference>
<dbReference type="SMART" id="SM00761">
    <property type="entry name" value="HDAC_interact"/>
    <property type="match status" value="1"/>
</dbReference>
<evidence type="ECO:0000256" key="7">
    <source>
        <dbReference type="ARBA" id="ARBA00022990"/>
    </source>
</evidence>
<keyword evidence="9" id="KW-0175">Coiled coil</keyword>
<evidence type="ECO:0000256" key="12">
    <source>
        <dbReference type="ARBA" id="ARBA00023242"/>
    </source>
</evidence>
<dbReference type="PANTHER" id="PTHR12346">
    <property type="entry name" value="SIN3B-RELATED"/>
    <property type="match status" value="1"/>
</dbReference>
<feature type="compositionally biased region" description="Polar residues" evidence="19">
    <location>
        <begin position="119"/>
        <end position="129"/>
    </location>
</feature>
<name>A0AAN7RU84_MYCAM</name>
<comment type="subcellular location">
    <subcellularLocation>
        <location evidence="1">Nucleus</location>
        <location evidence="1">Nucleolus</location>
    </subcellularLocation>
</comment>
<dbReference type="FunFam" id="1.20.1160.11:FF:000001">
    <property type="entry name" value="Paired amphipathic helix protein Sin3"/>
    <property type="match status" value="1"/>
</dbReference>
<evidence type="ECO:0000313" key="22">
    <source>
        <dbReference type="EMBL" id="KAK4820654.1"/>
    </source>
</evidence>
<evidence type="ECO:0000259" key="21">
    <source>
        <dbReference type="SMART" id="SM00761"/>
    </source>
</evidence>
<dbReference type="PROSITE" id="PS51477">
    <property type="entry name" value="PAH"/>
    <property type="match status" value="2"/>
</dbReference>
<evidence type="ECO:0000256" key="3">
    <source>
        <dbReference type="ARBA" id="ARBA00022499"/>
    </source>
</evidence>
<feature type="compositionally biased region" description="Polar residues" evidence="19">
    <location>
        <begin position="437"/>
        <end position="450"/>
    </location>
</feature>
<evidence type="ECO:0000256" key="1">
    <source>
        <dbReference type="ARBA" id="ARBA00004604"/>
    </source>
</evidence>
<dbReference type="EMBL" id="JAUNZN010000005">
    <property type="protein sequence ID" value="KAK4820654.1"/>
    <property type="molecule type" value="Genomic_DNA"/>
</dbReference>
<dbReference type="GO" id="GO:0005730">
    <property type="term" value="C:nucleolus"/>
    <property type="evidence" value="ECO:0007669"/>
    <property type="project" value="UniProtKB-SubCell"/>
</dbReference>
<keyword evidence="8" id="KW-0805">Transcription regulation</keyword>
<dbReference type="Pfam" id="PF02671">
    <property type="entry name" value="PAH"/>
    <property type="match status" value="3"/>
</dbReference>
<dbReference type="SUPFAM" id="SSF47762">
    <property type="entry name" value="PAH2 domain"/>
    <property type="match status" value="3"/>
</dbReference>
<evidence type="ECO:0000256" key="8">
    <source>
        <dbReference type="ARBA" id="ARBA00023015"/>
    </source>
</evidence>
<gene>
    <name evidence="22" type="ORF">QYF61_002858</name>
</gene>
<organism evidence="22 23">
    <name type="scientific">Mycteria americana</name>
    <name type="common">Wood stork</name>
    <dbReference type="NCBI Taxonomy" id="33587"/>
    <lineage>
        <taxon>Eukaryota</taxon>
        <taxon>Metazoa</taxon>
        <taxon>Chordata</taxon>
        <taxon>Craniata</taxon>
        <taxon>Vertebrata</taxon>
        <taxon>Euteleostomi</taxon>
        <taxon>Archelosauria</taxon>
        <taxon>Archosauria</taxon>
        <taxon>Dinosauria</taxon>
        <taxon>Saurischia</taxon>
        <taxon>Theropoda</taxon>
        <taxon>Coelurosauria</taxon>
        <taxon>Aves</taxon>
        <taxon>Neognathae</taxon>
        <taxon>Neoaves</taxon>
        <taxon>Aequornithes</taxon>
        <taxon>Ciconiiformes</taxon>
        <taxon>Ciconiidae</taxon>
        <taxon>Mycteria</taxon>
    </lineage>
</organism>
<keyword evidence="2" id="KW-0678">Repressor</keyword>
<keyword evidence="12 18" id="KW-0539">Nucleus</keyword>
<dbReference type="Proteomes" id="UP001333110">
    <property type="component" value="Unassembled WGS sequence"/>
</dbReference>
<comment type="caution">
    <text evidence="22">The sequence shown here is derived from an EMBL/GenBank/DDBJ whole genome shotgun (WGS) entry which is preliminary data.</text>
</comment>
<dbReference type="Gene3D" id="1.20.1160.11">
    <property type="entry name" value="Paired amphipathic helix"/>
    <property type="match status" value="3"/>
</dbReference>
<evidence type="ECO:0000256" key="19">
    <source>
        <dbReference type="SAM" id="MobiDB-lite"/>
    </source>
</evidence>
<evidence type="ECO:0000256" key="16">
    <source>
        <dbReference type="ARBA" id="ARBA00075105"/>
    </source>
</evidence>
<dbReference type="InterPro" id="IPR013194">
    <property type="entry name" value="HDAC_interact_dom"/>
</dbReference>
<feature type="domain" description="Histone deacetylase interacting" evidence="21">
    <location>
        <begin position="733"/>
        <end position="833"/>
    </location>
</feature>
<dbReference type="GO" id="GO:0003714">
    <property type="term" value="F:transcription corepressor activity"/>
    <property type="evidence" value="ECO:0007669"/>
    <property type="project" value="InterPro"/>
</dbReference>
<feature type="signal peptide" evidence="20">
    <location>
        <begin position="1"/>
        <end position="20"/>
    </location>
</feature>
<feature type="region of interest" description="Disordered" evidence="19">
    <location>
        <begin position="1028"/>
        <end position="1049"/>
    </location>
</feature>
<evidence type="ECO:0000256" key="18">
    <source>
        <dbReference type="PROSITE-ProRule" id="PRU00810"/>
    </source>
</evidence>
<dbReference type="InterPro" id="IPR003822">
    <property type="entry name" value="PAH"/>
</dbReference>
<feature type="region of interest" description="Disordered" evidence="19">
    <location>
        <begin position="1319"/>
        <end position="1340"/>
    </location>
</feature>
<evidence type="ECO:0000256" key="17">
    <source>
        <dbReference type="ARBA" id="ARBA00081271"/>
    </source>
</evidence>
<dbReference type="GO" id="GO:0000122">
    <property type="term" value="P:negative regulation of transcription by RNA polymerase II"/>
    <property type="evidence" value="ECO:0007669"/>
    <property type="project" value="TreeGrafter"/>
</dbReference>
<dbReference type="Pfam" id="PF16879">
    <property type="entry name" value="Sin3a_C"/>
    <property type="match status" value="1"/>
</dbReference>
<keyword evidence="4" id="KW-0597">Phosphoprotein</keyword>
<feature type="compositionally biased region" description="Pro residues" evidence="19">
    <location>
        <begin position="292"/>
        <end position="307"/>
    </location>
</feature>
<dbReference type="InterPro" id="IPR036600">
    <property type="entry name" value="PAH_sf"/>
</dbReference>
<feature type="compositionally biased region" description="Low complexity" evidence="19">
    <location>
        <begin position="249"/>
        <end position="262"/>
    </location>
</feature>
<protein>
    <recommendedName>
        <fullName evidence="15">Paired amphipathic helix protein Sin3a</fullName>
    </recommendedName>
    <alternativeName>
        <fullName evidence="16">Histone deacetylase complex subunit Sin3a</fullName>
    </alternativeName>
    <alternativeName>
        <fullName evidence="17">Transcriptional corepressor Sin3a</fullName>
    </alternativeName>
</protein>
<keyword evidence="20" id="KW-0732">Signal</keyword>
<proteinExistence type="predicted"/>
<evidence type="ECO:0000256" key="13">
    <source>
        <dbReference type="ARBA" id="ARBA00056268"/>
    </source>
</evidence>
<dbReference type="GO" id="GO:0070822">
    <property type="term" value="C:Sin3-type complex"/>
    <property type="evidence" value="ECO:0007669"/>
    <property type="project" value="TreeGrafter"/>
</dbReference>
<evidence type="ECO:0000256" key="2">
    <source>
        <dbReference type="ARBA" id="ARBA00022491"/>
    </source>
</evidence>
<evidence type="ECO:0000256" key="15">
    <source>
        <dbReference type="ARBA" id="ARBA00068512"/>
    </source>
</evidence>
<dbReference type="GO" id="GO:0048511">
    <property type="term" value="P:rhythmic process"/>
    <property type="evidence" value="ECO:0007669"/>
    <property type="project" value="UniProtKB-KW"/>
</dbReference>
<dbReference type="Pfam" id="PF08295">
    <property type="entry name" value="Sin3_corepress"/>
    <property type="match status" value="1"/>
</dbReference>
<dbReference type="InterPro" id="IPR031693">
    <property type="entry name" value="Sin3_C"/>
</dbReference>
<dbReference type="GO" id="GO:0061629">
    <property type="term" value="F:RNA polymerase II-specific DNA-binding transcription factor binding"/>
    <property type="evidence" value="ECO:0007669"/>
    <property type="project" value="UniProtKB-ARBA"/>
</dbReference>
<keyword evidence="23" id="KW-1185">Reference proteome</keyword>
<evidence type="ECO:0000256" key="4">
    <source>
        <dbReference type="ARBA" id="ARBA00022553"/>
    </source>
</evidence>
<dbReference type="FunFam" id="1.20.1160.11:FF:000004">
    <property type="entry name" value="Paired amphipathic helix protein Sin3a"/>
    <property type="match status" value="1"/>
</dbReference>
<reference evidence="22 23" key="1">
    <citation type="journal article" date="2023" name="J. Hered.">
        <title>Chromosome-level genome of the wood stork (Mycteria americana) provides insight into avian chromosome evolution.</title>
        <authorList>
            <person name="Flamio R. Jr."/>
            <person name="Ramstad K.M."/>
        </authorList>
    </citation>
    <scope>NUCLEOTIDE SEQUENCE [LARGE SCALE GENOMIC DNA]</scope>
    <source>
        <strain evidence="22">JAX WOST 10</strain>
    </source>
</reference>
<dbReference type="PANTHER" id="PTHR12346:SF2">
    <property type="entry name" value="PAIRED AMPHIPATHIC HELIX PROTEIN SIN3A"/>
    <property type="match status" value="1"/>
</dbReference>
<evidence type="ECO:0000256" key="20">
    <source>
        <dbReference type="SAM" id="SignalP"/>
    </source>
</evidence>
<evidence type="ECO:0000256" key="14">
    <source>
        <dbReference type="ARBA" id="ARBA00061761"/>
    </source>
</evidence>
<evidence type="ECO:0000256" key="10">
    <source>
        <dbReference type="ARBA" id="ARBA00023108"/>
    </source>
</evidence>
<evidence type="ECO:0000256" key="6">
    <source>
        <dbReference type="ARBA" id="ARBA00022843"/>
    </source>
</evidence>
<feature type="region of interest" description="Disordered" evidence="19">
    <location>
        <begin position="423"/>
        <end position="468"/>
    </location>
</feature>
<feature type="compositionally biased region" description="Polar residues" evidence="19">
    <location>
        <begin position="281"/>
        <end position="291"/>
    </location>
</feature>
<comment type="function">
    <text evidence="13">Acts as a transcriptional repressor. Corepressor for REST. Interacts with MXI1 to repress MYC responsive genes and antagonize MYC oncogenic activities. Also interacts with MXD1-MAX heterodimers to repress transcription by tethering SIN3A to DNA. Acts cooperatively with OGT to repress transcription in parallel with histone deacetylation. Involved in the control of the circadian rhythms. Required for the transcriptional repression of circadian target genes, such as PER1, mediated by the large PER complex through histone deacetylation. Cooperates with FOXK1 to regulate cell cycle progression probably by repressing cell cycle inhibitor genes expression. Required for cortical neuron differentiation and callosal axon elongation.</text>
</comment>